<evidence type="ECO:0000313" key="2">
    <source>
        <dbReference type="Proteomes" id="UP001374579"/>
    </source>
</evidence>
<keyword evidence="2" id="KW-1185">Reference proteome</keyword>
<dbReference type="SUPFAM" id="SSF48371">
    <property type="entry name" value="ARM repeat"/>
    <property type="match status" value="1"/>
</dbReference>
<gene>
    <name evidence="1" type="ORF">V1264_021903</name>
</gene>
<organism evidence="1 2">
    <name type="scientific">Littorina saxatilis</name>
    <dbReference type="NCBI Taxonomy" id="31220"/>
    <lineage>
        <taxon>Eukaryota</taxon>
        <taxon>Metazoa</taxon>
        <taxon>Spiralia</taxon>
        <taxon>Lophotrochozoa</taxon>
        <taxon>Mollusca</taxon>
        <taxon>Gastropoda</taxon>
        <taxon>Caenogastropoda</taxon>
        <taxon>Littorinimorpha</taxon>
        <taxon>Littorinoidea</taxon>
        <taxon>Littorinidae</taxon>
        <taxon>Littorina</taxon>
    </lineage>
</organism>
<dbReference type="PANTHER" id="PTHR23312">
    <property type="entry name" value="ARMC5 ARMADILLO REPEAT-CONTAINING -RELATED"/>
    <property type="match status" value="1"/>
</dbReference>
<dbReference type="EMBL" id="JBAMIC010004070">
    <property type="protein sequence ID" value="KAK7087913.1"/>
    <property type="molecule type" value="Genomic_DNA"/>
</dbReference>
<dbReference type="GO" id="GO:0005829">
    <property type="term" value="C:cytosol"/>
    <property type="evidence" value="ECO:0007669"/>
    <property type="project" value="TreeGrafter"/>
</dbReference>
<dbReference type="PANTHER" id="PTHR23312:SF8">
    <property type="entry name" value="ARMADILLO REPEAT-CONTAINING PROTEIN 5"/>
    <property type="match status" value="1"/>
</dbReference>
<comment type="caution">
    <text evidence="1">The sequence shown here is derived from an EMBL/GenBank/DDBJ whole genome shotgun (WGS) entry which is preliminary data.</text>
</comment>
<dbReference type="AlphaFoldDB" id="A0AAN9AJ43"/>
<dbReference type="InterPro" id="IPR016024">
    <property type="entry name" value="ARM-type_fold"/>
</dbReference>
<sequence>MKSEEIEQLLTALKGMSITDSHVLSPLKKIRHNAMATKGGVQRLAKLACVPRLLKLLYHYVSSDSTESEKEKATSESKVTVALSIVSNLLMDKVVRQQVKRDGMETLVTLLTDCTSEEVHIRCCRSLGNLAMDSPSRYVMSQANAVPALLKILEIRYIEVKKSDIPEASATDSQKEAPDLDEEMELEVKFPSAALVEAACRVVRYIKDDNKVRQQLVEAGIVAPLSMLITSDESKLIGCVMRTMSELWTKMSKR</sequence>
<dbReference type="Gene3D" id="1.25.10.10">
    <property type="entry name" value="Leucine-rich Repeat Variant"/>
    <property type="match status" value="1"/>
</dbReference>
<proteinExistence type="predicted"/>
<protein>
    <submittedName>
        <fullName evidence="1">Uncharacterized protein</fullName>
    </submittedName>
</protein>
<dbReference type="Proteomes" id="UP001374579">
    <property type="component" value="Unassembled WGS sequence"/>
</dbReference>
<accession>A0AAN9AJ43</accession>
<dbReference type="GO" id="GO:0009653">
    <property type="term" value="P:anatomical structure morphogenesis"/>
    <property type="evidence" value="ECO:0007669"/>
    <property type="project" value="TreeGrafter"/>
</dbReference>
<reference evidence="1 2" key="1">
    <citation type="submission" date="2024-02" db="EMBL/GenBank/DDBJ databases">
        <title>Chromosome-scale genome assembly of the rough periwinkle Littorina saxatilis.</title>
        <authorList>
            <person name="De Jode A."/>
            <person name="Faria R."/>
            <person name="Formenti G."/>
            <person name="Sims Y."/>
            <person name="Smith T.P."/>
            <person name="Tracey A."/>
            <person name="Wood J.M.D."/>
            <person name="Zagrodzka Z.B."/>
            <person name="Johannesson K."/>
            <person name="Butlin R.K."/>
            <person name="Leder E.H."/>
        </authorList>
    </citation>
    <scope>NUCLEOTIDE SEQUENCE [LARGE SCALE GENOMIC DNA]</scope>
    <source>
        <strain evidence="1">Snail1</strain>
        <tissue evidence="1">Muscle</tissue>
    </source>
</reference>
<name>A0AAN9AJ43_9CAEN</name>
<dbReference type="InterPro" id="IPR011989">
    <property type="entry name" value="ARM-like"/>
</dbReference>
<evidence type="ECO:0000313" key="1">
    <source>
        <dbReference type="EMBL" id="KAK7087913.1"/>
    </source>
</evidence>